<dbReference type="Proteomes" id="UP001620645">
    <property type="component" value="Unassembled WGS sequence"/>
</dbReference>
<dbReference type="InterPro" id="IPR031162">
    <property type="entry name" value="CBP_P300_HAT"/>
</dbReference>
<gene>
    <name evidence="2" type="ORF">niasHS_017049</name>
</gene>
<dbReference type="EMBL" id="JBICCN010000402">
    <property type="protein sequence ID" value="KAL3070924.1"/>
    <property type="molecule type" value="Genomic_DNA"/>
</dbReference>
<dbReference type="PROSITE" id="PS51727">
    <property type="entry name" value="CBP_P300_HAT"/>
    <property type="match status" value="1"/>
</dbReference>
<comment type="caution">
    <text evidence="2">The sequence shown here is derived from an EMBL/GenBank/DDBJ whole genome shotgun (WGS) entry which is preliminary data.</text>
</comment>
<dbReference type="AlphaFoldDB" id="A0ABD2HRT9"/>
<reference evidence="2 3" key="1">
    <citation type="submission" date="2024-10" db="EMBL/GenBank/DDBJ databases">
        <authorList>
            <person name="Kim D."/>
        </authorList>
    </citation>
    <scope>NUCLEOTIDE SEQUENCE [LARGE SCALE GENOMIC DNA]</scope>
    <source>
        <strain evidence="2">Taebaek</strain>
    </source>
</reference>
<organism evidence="2 3">
    <name type="scientific">Heterodera schachtii</name>
    <name type="common">Sugarbeet cyst nematode worm</name>
    <name type="synonym">Tylenchus schachtii</name>
    <dbReference type="NCBI Taxonomy" id="97005"/>
    <lineage>
        <taxon>Eukaryota</taxon>
        <taxon>Metazoa</taxon>
        <taxon>Ecdysozoa</taxon>
        <taxon>Nematoda</taxon>
        <taxon>Chromadorea</taxon>
        <taxon>Rhabditida</taxon>
        <taxon>Tylenchina</taxon>
        <taxon>Tylenchomorpha</taxon>
        <taxon>Tylenchoidea</taxon>
        <taxon>Heteroderidae</taxon>
        <taxon>Heteroderinae</taxon>
        <taxon>Heterodera</taxon>
    </lineage>
</organism>
<evidence type="ECO:0000259" key="1">
    <source>
        <dbReference type="PROSITE" id="PS51727"/>
    </source>
</evidence>
<accession>A0ABD2HRT9</accession>
<keyword evidence="3" id="KW-1185">Reference proteome</keyword>
<proteinExistence type="predicted"/>
<evidence type="ECO:0000313" key="3">
    <source>
        <dbReference type="Proteomes" id="UP001620645"/>
    </source>
</evidence>
<evidence type="ECO:0000313" key="2">
    <source>
        <dbReference type="EMBL" id="KAL3070924.1"/>
    </source>
</evidence>
<name>A0ABD2HRT9_HETSC</name>
<protein>
    <recommendedName>
        <fullName evidence="1">CBP/p300-type HAT domain-containing protein</fullName>
    </recommendedName>
</protein>
<feature type="domain" description="CBP/p300-type HAT" evidence="1">
    <location>
        <begin position="1"/>
        <end position="59"/>
    </location>
</feature>
<sequence length="105" mass="12080">MRTSSSRAQDPDDLISCEKMDTGENFLAKSREENWEFSHVEKAKWATFNLCYTVHKQLVPAQFTKQFEVARGALGVFPVATRLVVHAQLTPHLHIHSPHTMYRRA</sequence>